<gene>
    <name evidence="1" type="ORF">L6452_35860</name>
</gene>
<organism evidence="1 2">
    <name type="scientific">Arctium lappa</name>
    <name type="common">Greater burdock</name>
    <name type="synonym">Lappa major</name>
    <dbReference type="NCBI Taxonomy" id="4217"/>
    <lineage>
        <taxon>Eukaryota</taxon>
        <taxon>Viridiplantae</taxon>
        <taxon>Streptophyta</taxon>
        <taxon>Embryophyta</taxon>
        <taxon>Tracheophyta</taxon>
        <taxon>Spermatophyta</taxon>
        <taxon>Magnoliopsida</taxon>
        <taxon>eudicotyledons</taxon>
        <taxon>Gunneridae</taxon>
        <taxon>Pentapetalae</taxon>
        <taxon>asterids</taxon>
        <taxon>campanulids</taxon>
        <taxon>Asterales</taxon>
        <taxon>Asteraceae</taxon>
        <taxon>Carduoideae</taxon>
        <taxon>Cardueae</taxon>
        <taxon>Arctiinae</taxon>
        <taxon>Arctium</taxon>
    </lineage>
</organism>
<name>A0ACB8Y7M2_ARCLA</name>
<protein>
    <submittedName>
        <fullName evidence="1">Uncharacterized protein</fullName>
    </submittedName>
</protein>
<reference evidence="1 2" key="2">
    <citation type="journal article" date="2022" name="Mol. Ecol. Resour.">
        <title>The genomes of chicory, endive, great burdock and yacon provide insights into Asteraceae paleo-polyploidization history and plant inulin production.</title>
        <authorList>
            <person name="Fan W."/>
            <person name="Wang S."/>
            <person name="Wang H."/>
            <person name="Wang A."/>
            <person name="Jiang F."/>
            <person name="Liu H."/>
            <person name="Zhao H."/>
            <person name="Xu D."/>
            <person name="Zhang Y."/>
        </authorList>
    </citation>
    <scope>NUCLEOTIDE SEQUENCE [LARGE SCALE GENOMIC DNA]</scope>
    <source>
        <strain evidence="2">cv. Niubang</strain>
    </source>
</reference>
<accession>A0ACB8Y7M2</accession>
<dbReference type="Proteomes" id="UP001055879">
    <property type="component" value="Linkage Group LG13"/>
</dbReference>
<keyword evidence="2" id="KW-1185">Reference proteome</keyword>
<dbReference type="EMBL" id="CM042059">
    <property type="protein sequence ID" value="KAI3681078.1"/>
    <property type="molecule type" value="Genomic_DNA"/>
</dbReference>
<proteinExistence type="predicted"/>
<reference evidence="2" key="1">
    <citation type="journal article" date="2022" name="Mol. Ecol. Resour.">
        <title>The genomes of chicory, endive, great burdock and yacon provide insights into Asteraceae palaeo-polyploidization history and plant inulin production.</title>
        <authorList>
            <person name="Fan W."/>
            <person name="Wang S."/>
            <person name="Wang H."/>
            <person name="Wang A."/>
            <person name="Jiang F."/>
            <person name="Liu H."/>
            <person name="Zhao H."/>
            <person name="Xu D."/>
            <person name="Zhang Y."/>
        </authorList>
    </citation>
    <scope>NUCLEOTIDE SEQUENCE [LARGE SCALE GENOMIC DNA]</scope>
    <source>
        <strain evidence="2">cv. Niubang</strain>
    </source>
</reference>
<sequence>MLTNDVTMPILLISFATVASCSGRKLLAPNISASVDSGSRFSCILQWTKVVGSKHCPRQSFVKCPLCKSSTEFLKFVKMITIDAAIKLSFLIGECYVNVMEAYFIFTKMLLYHSSVLLPSDLHVELNISSSDLVHRSSSRALRTLQVISFCALDTS</sequence>
<evidence type="ECO:0000313" key="2">
    <source>
        <dbReference type="Proteomes" id="UP001055879"/>
    </source>
</evidence>
<comment type="caution">
    <text evidence="1">The sequence shown here is derived from an EMBL/GenBank/DDBJ whole genome shotgun (WGS) entry which is preliminary data.</text>
</comment>
<evidence type="ECO:0000313" key="1">
    <source>
        <dbReference type="EMBL" id="KAI3681078.1"/>
    </source>
</evidence>